<gene>
    <name evidence="3" type="ORF">SAMN04487752_1171</name>
</gene>
<dbReference type="GO" id="GO:0004519">
    <property type="term" value="F:endonuclease activity"/>
    <property type="evidence" value="ECO:0007669"/>
    <property type="project" value="InterPro"/>
</dbReference>
<accession>A0A1H0YV09</accession>
<evidence type="ECO:0000313" key="4">
    <source>
        <dbReference type="Proteomes" id="UP000199481"/>
    </source>
</evidence>
<dbReference type="Gene3D" id="3.40.50.300">
    <property type="entry name" value="P-loop containing nucleotide triphosphate hydrolases"/>
    <property type="match status" value="1"/>
</dbReference>
<evidence type="ECO:0000259" key="1">
    <source>
        <dbReference type="Pfam" id="PF03354"/>
    </source>
</evidence>
<evidence type="ECO:0000313" key="3">
    <source>
        <dbReference type="EMBL" id="SDQ19009.1"/>
    </source>
</evidence>
<evidence type="ECO:0000259" key="2">
    <source>
        <dbReference type="Pfam" id="PF20441"/>
    </source>
</evidence>
<dbReference type="InterPro" id="IPR027417">
    <property type="entry name" value="P-loop_NTPase"/>
</dbReference>
<name>A0A1H0YV09_9LACT</name>
<dbReference type="InterPro" id="IPR005021">
    <property type="entry name" value="Terminase_largesu-like"/>
</dbReference>
<feature type="domain" description="Terminase large subunit-like endonuclease" evidence="2">
    <location>
        <begin position="265"/>
        <end position="554"/>
    </location>
</feature>
<proteinExistence type="predicted"/>
<protein>
    <submittedName>
        <fullName evidence="3">Phage terminase-like protein, large subunit, contains N-terminal HTH domain</fullName>
    </submittedName>
</protein>
<dbReference type="InterPro" id="IPR046461">
    <property type="entry name" value="TerL_ATPase"/>
</dbReference>
<dbReference type="OrthoDB" id="9760250at2"/>
<dbReference type="PANTHER" id="PTHR41287:SF1">
    <property type="entry name" value="PROTEIN YMFN"/>
    <property type="match status" value="1"/>
</dbReference>
<keyword evidence="4" id="KW-1185">Reference proteome</keyword>
<dbReference type="PANTHER" id="PTHR41287">
    <property type="match status" value="1"/>
</dbReference>
<dbReference type="EMBL" id="FNJW01000008">
    <property type="protein sequence ID" value="SDQ19009.1"/>
    <property type="molecule type" value="Genomic_DNA"/>
</dbReference>
<sequence length="568" mass="65673">MLKNEYIESYIERYKNNEILLNEKRVKLLEFLEREILPRDDIYYFDEQQITDYIEFSENWYFDLDEWEKFLVPFIFLFDKEYNEVVFDEFVIILGRGAGKNGFISTLSHYFISSLHGVEAYDITLAANSERQAKRSAKDVRLVITKKGHETLNAHPPEDYDGVPGEFEAYKSRITSLETQSEILFVAANSSTLDGGREGAVIYDEFHEMENSDIVDVLSGGLGKTQWGRQFFIGTKGFVRGGYFDSKYNRCEAILNGEEEFNGIFPFICELDTIEEMDDPTNWEKANPAFSNPLTPRGRRLLRKVKSEYTELVFEPSKRAAFVTKRMNYIEGDQEHSVASKDEIMATNRPFFDLEGLTPIGSLDFGSVRDFAACGLLFKYGDEYSFETFSFAIKHFVDVHYGYSNSSNSNGGGKKAPIKEWEKQGLMKVIDEPSLDPMHVVNWFIKARELYGVEKIVADNFKLDILRPLLEREGFIVDPIKRPQSIHPLMAPRIEDGFANHKFRFGDNPLMRWYTNNVFVKETSAGKVFLKKEEVKRKTDGFQSLVHALYRANELDEQEEFIIGDINF</sequence>
<dbReference type="Pfam" id="PF20441">
    <property type="entry name" value="TerL_nuclease"/>
    <property type="match status" value="1"/>
</dbReference>
<organism evidence="3 4">
    <name type="scientific">Carnobacterium viridans</name>
    <dbReference type="NCBI Taxonomy" id="174587"/>
    <lineage>
        <taxon>Bacteria</taxon>
        <taxon>Bacillati</taxon>
        <taxon>Bacillota</taxon>
        <taxon>Bacilli</taxon>
        <taxon>Lactobacillales</taxon>
        <taxon>Carnobacteriaceae</taxon>
        <taxon>Carnobacterium</taxon>
    </lineage>
</organism>
<dbReference type="InterPro" id="IPR046462">
    <property type="entry name" value="TerL_nuclease"/>
</dbReference>
<dbReference type="Pfam" id="PF03354">
    <property type="entry name" value="TerL_ATPase"/>
    <property type="match status" value="1"/>
</dbReference>
<reference evidence="4" key="1">
    <citation type="submission" date="2016-10" db="EMBL/GenBank/DDBJ databases">
        <authorList>
            <person name="Varghese N."/>
            <person name="Submissions S."/>
        </authorList>
    </citation>
    <scope>NUCLEOTIDE SEQUENCE [LARGE SCALE GENOMIC DNA]</scope>
    <source>
        <strain evidence="4">MPL-11</strain>
    </source>
</reference>
<feature type="domain" description="Terminase large subunit-like ATPase" evidence="1">
    <location>
        <begin position="66"/>
        <end position="250"/>
    </location>
</feature>
<dbReference type="RefSeq" id="WP_089976062.1">
    <property type="nucleotide sequence ID" value="NZ_FNJW01000008.1"/>
</dbReference>
<dbReference type="AlphaFoldDB" id="A0A1H0YV09"/>
<dbReference type="Proteomes" id="UP000199481">
    <property type="component" value="Unassembled WGS sequence"/>
</dbReference>